<dbReference type="Proteomes" id="UP001341281">
    <property type="component" value="Chromosome 06"/>
</dbReference>
<feature type="transmembrane region" description="Helical" evidence="2">
    <location>
        <begin position="193"/>
        <end position="212"/>
    </location>
</feature>
<protein>
    <recommendedName>
        <fullName evidence="3">PGG domain-containing protein</fullName>
    </recommendedName>
</protein>
<accession>A0AAQ3TXC1</accession>
<feature type="transmembrane region" description="Helical" evidence="2">
    <location>
        <begin position="250"/>
        <end position="272"/>
    </location>
</feature>
<evidence type="ECO:0000313" key="5">
    <source>
        <dbReference type="Proteomes" id="UP001341281"/>
    </source>
</evidence>
<evidence type="ECO:0000313" key="4">
    <source>
        <dbReference type="EMBL" id="WVZ81540.1"/>
    </source>
</evidence>
<evidence type="ECO:0000259" key="3">
    <source>
        <dbReference type="Pfam" id="PF13962"/>
    </source>
</evidence>
<keyword evidence="2" id="KW-0812">Transmembrane</keyword>
<keyword evidence="2" id="KW-1133">Transmembrane helix</keyword>
<dbReference type="EMBL" id="CP144750">
    <property type="protein sequence ID" value="WVZ81540.1"/>
    <property type="molecule type" value="Genomic_DNA"/>
</dbReference>
<proteinExistence type="predicted"/>
<dbReference type="InterPro" id="IPR026961">
    <property type="entry name" value="PGG_dom"/>
</dbReference>
<sequence>MAQLGFQGEVVSHLEHGVAGEVTVGVVGPDATGGAQAGIVGDGGGEDGEQEEEAEQSRAISVADAAPGDLTLGTKIFKATGRSGVPVFIAPCEIQRDGQAARGGGTTALQERSGMGFQGFLLLEEDDDEDPVAQRKKWFKEMRGWLMVLATLVASVTYQAGLNPPGGFWQDDADGHHAGDPVLRDRHWSKYMIFYYLNATAFVTSLVIMVLLMSERFYHTESKVVALMFTTFVDLISLVGAYIASTRTTGFFSSCICIVIIACISFVGIVTFGEYVVHTTYDHLYTCPN</sequence>
<gene>
    <name evidence="4" type="ORF">U9M48_028906</name>
</gene>
<feature type="transmembrane region" description="Helical" evidence="2">
    <location>
        <begin position="224"/>
        <end position="244"/>
    </location>
</feature>
<organism evidence="4 5">
    <name type="scientific">Paspalum notatum var. saurae</name>
    <dbReference type="NCBI Taxonomy" id="547442"/>
    <lineage>
        <taxon>Eukaryota</taxon>
        <taxon>Viridiplantae</taxon>
        <taxon>Streptophyta</taxon>
        <taxon>Embryophyta</taxon>
        <taxon>Tracheophyta</taxon>
        <taxon>Spermatophyta</taxon>
        <taxon>Magnoliopsida</taxon>
        <taxon>Liliopsida</taxon>
        <taxon>Poales</taxon>
        <taxon>Poaceae</taxon>
        <taxon>PACMAD clade</taxon>
        <taxon>Panicoideae</taxon>
        <taxon>Andropogonodae</taxon>
        <taxon>Paspaleae</taxon>
        <taxon>Paspalinae</taxon>
        <taxon>Paspalum</taxon>
    </lineage>
</organism>
<name>A0AAQ3TXC1_PASNO</name>
<feature type="domain" description="PGG" evidence="3">
    <location>
        <begin position="136"/>
        <end position="246"/>
    </location>
</feature>
<dbReference type="Pfam" id="PF13962">
    <property type="entry name" value="PGG"/>
    <property type="match status" value="1"/>
</dbReference>
<dbReference type="PANTHER" id="PTHR24177:SF412">
    <property type="entry name" value="OS06G0285941 PROTEIN"/>
    <property type="match status" value="1"/>
</dbReference>
<feature type="compositionally biased region" description="Acidic residues" evidence="1">
    <location>
        <begin position="44"/>
        <end position="54"/>
    </location>
</feature>
<feature type="region of interest" description="Disordered" evidence="1">
    <location>
        <begin position="33"/>
        <end position="55"/>
    </location>
</feature>
<reference evidence="4 5" key="1">
    <citation type="submission" date="2024-02" db="EMBL/GenBank/DDBJ databases">
        <title>High-quality chromosome-scale genome assembly of Pensacola bahiagrass (Paspalum notatum Flugge var. saurae).</title>
        <authorList>
            <person name="Vega J.M."/>
            <person name="Podio M."/>
            <person name="Orjuela J."/>
            <person name="Siena L.A."/>
            <person name="Pessino S.C."/>
            <person name="Combes M.C."/>
            <person name="Mariac C."/>
            <person name="Albertini E."/>
            <person name="Pupilli F."/>
            <person name="Ortiz J.P.A."/>
            <person name="Leblanc O."/>
        </authorList>
    </citation>
    <scope>NUCLEOTIDE SEQUENCE [LARGE SCALE GENOMIC DNA]</scope>
    <source>
        <strain evidence="4">R1</strain>
        <tissue evidence="4">Leaf</tissue>
    </source>
</reference>
<keyword evidence="2" id="KW-0472">Membrane</keyword>
<keyword evidence="5" id="KW-1185">Reference proteome</keyword>
<dbReference type="AlphaFoldDB" id="A0AAQ3TXC1"/>
<dbReference type="PANTHER" id="PTHR24177">
    <property type="entry name" value="CASKIN"/>
    <property type="match status" value="1"/>
</dbReference>
<evidence type="ECO:0000256" key="2">
    <source>
        <dbReference type="SAM" id="Phobius"/>
    </source>
</evidence>
<dbReference type="GO" id="GO:0016020">
    <property type="term" value="C:membrane"/>
    <property type="evidence" value="ECO:0007669"/>
    <property type="project" value="TreeGrafter"/>
</dbReference>
<evidence type="ECO:0000256" key="1">
    <source>
        <dbReference type="SAM" id="MobiDB-lite"/>
    </source>
</evidence>